<organism evidence="10">
    <name type="scientific">Wenjunlia vitaminophila</name>
    <name type="common">Streptomyces vitaminophilus</name>
    <dbReference type="NCBI Taxonomy" id="76728"/>
    <lineage>
        <taxon>Bacteria</taxon>
        <taxon>Bacillati</taxon>
        <taxon>Actinomycetota</taxon>
        <taxon>Actinomycetes</taxon>
        <taxon>Kitasatosporales</taxon>
        <taxon>Streptomycetaceae</taxon>
        <taxon>Wenjunlia</taxon>
    </lineage>
</organism>
<evidence type="ECO:0000256" key="7">
    <source>
        <dbReference type="RuleBase" id="RU367016"/>
    </source>
</evidence>
<evidence type="ECO:0000259" key="9">
    <source>
        <dbReference type="Pfam" id="PF09335"/>
    </source>
</evidence>
<feature type="region of interest" description="Disordered" evidence="8">
    <location>
        <begin position="1"/>
        <end position="74"/>
    </location>
</feature>
<feature type="compositionally biased region" description="Basic and acidic residues" evidence="8">
    <location>
        <begin position="1"/>
        <end position="11"/>
    </location>
</feature>
<accession>A3R4Q3</accession>
<keyword evidence="6 7" id="KW-0472">Membrane</keyword>
<dbReference type="AlphaFoldDB" id="A3R4Q3"/>
<feature type="transmembrane region" description="Helical" evidence="7">
    <location>
        <begin position="216"/>
        <end position="238"/>
    </location>
</feature>
<dbReference type="PANTHER" id="PTHR30353">
    <property type="entry name" value="INNER MEMBRANE PROTEIN DEDA-RELATED"/>
    <property type="match status" value="1"/>
</dbReference>
<evidence type="ECO:0000256" key="4">
    <source>
        <dbReference type="ARBA" id="ARBA00022692"/>
    </source>
</evidence>
<comment type="subcellular location">
    <subcellularLocation>
        <location evidence="1 7">Cell membrane</location>
        <topology evidence="1 7">Multi-pass membrane protein</topology>
    </subcellularLocation>
</comment>
<evidence type="ECO:0000256" key="2">
    <source>
        <dbReference type="ARBA" id="ARBA00010792"/>
    </source>
</evidence>
<gene>
    <name evidence="10" type="primary">pyr12</name>
</gene>
<keyword evidence="5 7" id="KW-1133">Transmembrane helix</keyword>
<dbReference type="Pfam" id="PF09335">
    <property type="entry name" value="VTT_dom"/>
    <property type="match status" value="1"/>
</dbReference>
<protein>
    <submittedName>
        <fullName evidence="10">Hypothetical membrane protein</fullName>
    </submittedName>
</protein>
<feature type="domain" description="VTT" evidence="9">
    <location>
        <begin position="111"/>
        <end position="235"/>
    </location>
</feature>
<feature type="compositionally biased region" description="Basic and acidic residues" evidence="8">
    <location>
        <begin position="47"/>
        <end position="62"/>
    </location>
</feature>
<dbReference type="GO" id="GO:0005886">
    <property type="term" value="C:plasma membrane"/>
    <property type="evidence" value="ECO:0007669"/>
    <property type="project" value="UniProtKB-SubCell"/>
</dbReference>
<dbReference type="InterPro" id="IPR032818">
    <property type="entry name" value="DedA-like"/>
</dbReference>
<evidence type="ECO:0000256" key="3">
    <source>
        <dbReference type="ARBA" id="ARBA00022475"/>
    </source>
</evidence>
<dbReference type="PANTHER" id="PTHR30353:SF0">
    <property type="entry name" value="TRANSMEMBRANE PROTEIN"/>
    <property type="match status" value="1"/>
</dbReference>
<feature type="transmembrane region" description="Helical" evidence="7">
    <location>
        <begin position="250"/>
        <end position="270"/>
    </location>
</feature>
<evidence type="ECO:0000256" key="8">
    <source>
        <dbReference type="SAM" id="MobiDB-lite"/>
    </source>
</evidence>
<evidence type="ECO:0000256" key="5">
    <source>
        <dbReference type="ARBA" id="ARBA00022989"/>
    </source>
</evidence>
<evidence type="ECO:0000256" key="1">
    <source>
        <dbReference type="ARBA" id="ARBA00004651"/>
    </source>
</evidence>
<feature type="transmembrane region" description="Helical" evidence="7">
    <location>
        <begin position="131"/>
        <end position="153"/>
    </location>
</feature>
<evidence type="ECO:0000256" key="6">
    <source>
        <dbReference type="ARBA" id="ARBA00023136"/>
    </source>
</evidence>
<evidence type="ECO:0000313" key="10">
    <source>
        <dbReference type="EMBL" id="ABO15848.1"/>
    </source>
</evidence>
<reference evidence="10" key="1">
    <citation type="journal article" date="2007" name="Antimicrob. Agents Chemother.">
        <title>Cloning and characterization of the pyrrolomycin biosynthetic gene clusters from Actinosporangium vitaminophilum ATCC 31673 and Streptomyces sp. strain UC 11065.</title>
        <authorList>
            <person name="Zhang X."/>
            <person name="Parry R.J."/>
        </authorList>
    </citation>
    <scope>NUCLEOTIDE SEQUENCE</scope>
    <source>
        <strain evidence="10">ATCC 31673</strain>
    </source>
</reference>
<keyword evidence="3 7" id="KW-1003">Cell membrane</keyword>
<proteinExistence type="inferred from homology"/>
<dbReference type="InterPro" id="IPR032816">
    <property type="entry name" value="VTT_dom"/>
</dbReference>
<keyword evidence="4 7" id="KW-0812">Transmembrane</keyword>
<feature type="transmembrane region" description="Helical" evidence="7">
    <location>
        <begin position="86"/>
        <end position="111"/>
    </location>
</feature>
<sequence length="289" mass="30104">MVIRARPDDIPVTHPASGEPDGAGTSRTPATPAPREHTCSTGTARQALRDRGHTHRGDDARRAPGPRRTRGGDVPMDQIVDRLLALPAWLTLILVFLLPALEAAAFPGVLLPSQSAVMAGGVLAYHGSAPIGAVLVAAVLGAVVGPGVGYLVGQRCGALMVARVPEWLVKSADLARAEDLLRRLGGAAVVAARFFVGLRTVVPVLSGTARLPYRRFLAWNALAGTIWGVGWGLAGFAAGDTWQRIGESTGQVAGALLALALVALLVRALVRRRLDDHAGPSAHQPPAPH</sequence>
<dbReference type="EMBL" id="EF140901">
    <property type="protein sequence ID" value="ABO15848.1"/>
    <property type="molecule type" value="Genomic_DNA"/>
</dbReference>
<name>A3R4Q3_WENVI</name>
<comment type="similarity">
    <text evidence="2 7">Belongs to the DedA family.</text>
</comment>